<dbReference type="InterPro" id="IPR006674">
    <property type="entry name" value="HD_domain"/>
</dbReference>
<dbReference type="Gene3D" id="1.10.3210.10">
    <property type="entry name" value="Hypothetical protein af1432"/>
    <property type="match status" value="1"/>
</dbReference>
<evidence type="ECO:0000259" key="1">
    <source>
        <dbReference type="Pfam" id="PF01966"/>
    </source>
</evidence>
<dbReference type="EMBL" id="BAAALG010000005">
    <property type="protein sequence ID" value="GAA1097596.1"/>
    <property type="molecule type" value="Genomic_DNA"/>
</dbReference>
<comment type="caution">
    <text evidence="2">The sequence shown here is derived from an EMBL/GenBank/DDBJ whole genome shotgun (WGS) entry which is preliminary data.</text>
</comment>
<evidence type="ECO:0000313" key="3">
    <source>
        <dbReference type="Proteomes" id="UP001501581"/>
    </source>
</evidence>
<organism evidence="2 3">
    <name type="scientific">Nocardioides dubius</name>
    <dbReference type="NCBI Taxonomy" id="317019"/>
    <lineage>
        <taxon>Bacteria</taxon>
        <taxon>Bacillati</taxon>
        <taxon>Actinomycetota</taxon>
        <taxon>Actinomycetes</taxon>
        <taxon>Propionibacteriales</taxon>
        <taxon>Nocardioidaceae</taxon>
        <taxon>Nocardioides</taxon>
    </lineage>
</organism>
<sequence>MTMEMVSFTSMDDATPEEIKLIASEAARHRTENLVPNLVRQLEAMQGHTYGYRVDRYTHSLQSATRALREGAETDMIVAALLHDIADDLSPDNHSEVAAAILKPFVSDEAWWVVKHHGVFQTYHYGEAMGIPTDSRERYRDSEYFDSCAHFCAAWDAVSFDPDYDTLPLEEFMPLLREVFGREPKSWGDPDLQLEESPVA</sequence>
<keyword evidence="3" id="KW-1185">Reference proteome</keyword>
<dbReference type="PANTHER" id="PTHR40202">
    <property type="match status" value="1"/>
</dbReference>
<name>A0ABP4EBR7_9ACTN</name>
<proteinExistence type="predicted"/>
<dbReference type="Proteomes" id="UP001501581">
    <property type="component" value="Unassembled WGS sequence"/>
</dbReference>
<reference evidence="3" key="1">
    <citation type="journal article" date="2019" name="Int. J. Syst. Evol. Microbiol.">
        <title>The Global Catalogue of Microorganisms (GCM) 10K type strain sequencing project: providing services to taxonomists for standard genome sequencing and annotation.</title>
        <authorList>
            <consortium name="The Broad Institute Genomics Platform"/>
            <consortium name="The Broad Institute Genome Sequencing Center for Infectious Disease"/>
            <person name="Wu L."/>
            <person name="Ma J."/>
        </authorList>
    </citation>
    <scope>NUCLEOTIDE SEQUENCE [LARGE SCALE GENOMIC DNA]</scope>
    <source>
        <strain evidence="3">JCM 13008</strain>
    </source>
</reference>
<dbReference type="PANTHER" id="PTHR40202:SF1">
    <property type="entry name" value="HD DOMAIN-CONTAINING PROTEIN"/>
    <property type="match status" value="1"/>
</dbReference>
<evidence type="ECO:0000313" key="2">
    <source>
        <dbReference type="EMBL" id="GAA1097596.1"/>
    </source>
</evidence>
<dbReference type="RefSeq" id="WP_343992629.1">
    <property type="nucleotide sequence ID" value="NZ_BAAALG010000005.1"/>
</dbReference>
<dbReference type="SUPFAM" id="SSF109604">
    <property type="entry name" value="HD-domain/PDEase-like"/>
    <property type="match status" value="1"/>
</dbReference>
<dbReference type="Pfam" id="PF01966">
    <property type="entry name" value="HD"/>
    <property type="match status" value="1"/>
</dbReference>
<protein>
    <submittedName>
        <fullName evidence="2">HD domain-containing protein</fullName>
    </submittedName>
</protein>
<accession>A0ABP4EBR7</accession>
<feature type="domain" description="HD" evidence="1">
    <location>
        <begin position="56"/>
        <end position="159"/>
    </location>
</feature>
<dbReference type="InterPro" id="IPR052567">
    <property type="entry name" value="OP_Dioxygenase"/>
</dbReference>
<gene>
    <name evidence="2" type="ORF">GCM10009668_13390</name>
</gene>